<feature type="region of interest" description="Disordered" evidence="5">
    <location>
        <begin position="271"/>
        <end position="366"/>
    </location>
</feature>
<dbReference type="Proteomes" id="UP001556196">
    <property type="component" value="Unassembled WGS sequence"/>
</dbReference>
<proteinExistence type="predicted"/>
<dbReference type="NCBIfam" id="TIGR01352">
    <property type="entry name" value="tonB_Cterm"/>
    <property type="match status" value="1"/>
</dbReference>
<evidence type="ECO:0000256" key="3">
    <source>
        <dbReference type="ARBA" id="ARBA00022989"/>
    </source>
</evidence>
<gene>
    <name evidence="8" type="ORF">ABUE31_04395</name>
</gene>
<feature type="region of interest" description="Disordered" evidence="5">
    <location>
        <begin position="182"/>
        <end position="232"/>
    </location>
</feature>
<evidence type="ECO:0000256" key="4">
    <source>
        <dbReference type="ARBA" id="ARBA00023136"/>
    </source>
</evidence>
<dbReference type="InterPro" id="IPR037682">
    <property type="entry name" value="TonB_C"/>
</dbReference>
<keyword evidence="4 6" id="KW-0472">Membrane</keyword>
<organism evidence="8 9">
    <name type="scientific">Mesorhizobium marinum</name>
    <dbReference type="NCBI Taxonomy" id="3228790"/>
    <lineage>
        <taxon>Bacteria</taxon>
        <taxon>Pseudomonadati</taxon>
        <taxon>Pseudomonadota</taxon>
        <taxon>Alphaproteobacteria</taxon>
        <taxon>Hyphomicrobiales</taxon>
        <taxon>Phyllobacteriaceae</taxon>
        <taxon>Mesorhizobium</taxon>
    </lineage>
</organism>
<dbReference type="InterPro" id="IPR006260">
    <property type="entry name" value="TonB/TolA_C"/>
</dbReference>
<dbReference type="EMBL" id="JBFOCI010000001">
    <property type="protein sequence ID" value="MEW9805226.1"/>
    <property type="molecule type" value="Genomic_DNA"/>
</dbReference>
<feature type="compositionally biased region" description="Basic and acidic residues" evidence="5">
    <location>
        <begin position="203"/>
        <end position="212"/>
    </location>
</feature>
<evidence type="ECO:0000256" key="5">
    <source>
        <dbReference type="SAM" id="MobiDB-lite"/>
    </source>
</evidence>
<keyword evidence="3 6" id="KW-1133">Transmembrane helix</keyword>
<feature type="compositionally biased region" description="Basic and acidic residues" evidence="5">
    <location>
        <begin position="182"/>
        <end position="191"/>
    </location>
</feature>
<name>A0ABV3QW09_9HYPH</name>
<feature type="compositionally biased region" description="Low complexity" evidence="5">
    <location>
        <begin position="277"/>
        <end position="289"/>
    </location>
</feature>
<dbReference type="Gene3D" id="3.30.1150.10">
    <property type="match status" value="1"/>
</dbReference>
<evidence type="ECO:0000256" key="1">
    <source>
        <dbReference type="ARBA" id="ARBA00004167"/>
    </source>
</evidence>
<protein>
    <submittedName>
        <fullName evidence="8">TonB family protein</fullName>
    </submittedName>
</protein>
<feature type="domain" description="TonB C-terminal" evidence="7">
    <location>
        <begin position="363"/>
        <end position="453"/>
    </location>
</feature>
<dbReference type="PROSITE" id="PS52015">
    <property type="entry name" value="TONB_CTD"/>
    <property type="match status" value="1"/>
</dbReference>
<feature type="compositionally biased region" description="Low complexity" evidence="5">
    <location>
        <begin position="213"/>
        <end position="231"/>
    </location>
</feature>
<comment type="caution">
    <text evidence="8">The sequence shown here is derived from an EMBL/GenBank/DDBJ whole genome shotgun (WGS) entry which is preliminary data.</text>
</comment>
<keyword evidence="2 6" id="KW-0812">Transmembrane</keyword>
<keyword evidence="9" id="KW-1185">Reference proteome</keyword>
<dbReference type="RefSeq" id="WP_367722268.1">
    <property type="nucleotide sequence ID" value="NZ_JBFOCI010000001.1"/>
</dbReference>
<dbReference type="Pfam" id="PF13103">
    <property type="entry name" value="TonB_2"/>
    <property type="match status" value="1"/>
</dbReference>
<evidence type="ECO:0000259" key="7">
    <source>
        <dbReference type="PROSITE" id="PS52015"/>
    </source>
</evidence>
<evidence type="ECO:0000313" key="9">
    <source>
        <dbReference type="Proteomes" id="UP001556196"/>
    </source>
</evidence>
<evidence type="ECO:0000256" key="6">
    <source>
        <dbReference type="SAM" id="Phobius"/>
    </source>
</evidence>
<dbReference type="SUPFAM" id="SSF74653">
    <property type="entry name" value="TolA/TonB C-terminal domain"/>
    <property type="match status" value="1"/>
</dbReference>
<sequence>MAPAPEPAFTPGRPVWPLAGIVLAGLERDDPDLAIPRGAVQSGSRDAPERHLRPDIDGRFTHTATEPLGPAPCRRVGVRRKWTLALAASCVLHVAVAAFFIFAPEEPVLMEGMTSSGEASMGNAAFDQAQAGDFNAENAVDVTMITVLDAVPVKVEAETVPTEEVVADVDVSEAMPVERETLQPVRERLPEAIEPTSAEAEEPAERIEERPAPRATPVGAEVAPAPAASETIPEVLATDRAKPVGDDTFVQQPAPAQAEKAVEIAEAVHAERPPPTEAATLPAETVTPVVEPPPDAEKKPPARPKKVEDSKNVAEKPTAKPRRSGDGGRNQASAKRGAADGQARGDNRQASRGGSRNGEAGNAAVSNYPGKVRSKLARVARAVRAKGRGEVVVTFAVSSNGSVHAARIARSSGVGSVDQAALQAVRKAAPFPPIPATAGRSTWEFSIPLAFIR</sequence>
<accession>A0ABV3QW09</accession>
<comment type="subcellular location">
    <subcellularLocation>
        <location evidence="1">Membrane</location>
        <topology evidence="1">Single-pass membrane protein</topology>
    </subcellularLocation>
</comment>
<reference evidence="8 9" key="1">
    <citation type="submission" date="2024-06" db="EMBL/GenBank/DDBJ databases">
        <authorList>
            <person name="Tuo L."/>
        </authorList>
    </citation>
    <scope>NUCLEOTIDE SEQUENCE [LARGE SCALE GENOMIC DNA]</scope>
    <source>
        <strain evidence="8 9">ZMM04-5</strain>
    </source>
</reference>
<feature type="compositionally biased region" description="Basic and acidic residues" evidence="5">
    <location>
        <begin position="295"/>
        <end position="326"/>
    </location>
</feature>
<evidence type="ECO:0000256" key="2">
    <source>
        <dbReference type="ARBA" id="ARBA00022692"/>
    </source>
</evidence>
<evidence type="ECO:0000313" key="8">
    <source>
        <dbReference type="EMBL" id="MEW9805226.1"/>
    </source>
</evidence>
<feature type="region of interest" description="Disordered" evidence="5">
    <location>
        <begin position="33"/>
        <end position="64"/>
    </location>
</feature>
<feature type="compositionally biased region" description="Basic and acidic residues" evidence="5">
    <location>
        <begin position="46"/>
        <end position="60"/>
    </location>
</feature>
<feature type="transmembrane region" description="Helical" evidence="6">
    <location>
        <begin position="84"/>
        <end position="103"/>
    </location>
</feature>